<dbReference type="InterPro" id="IPR012341">
    <property type="entry name" value="6hp_glycosidase-like_sf"/>
</dbReference>
<evidence type="ECO:0000256" key="3">
    <source>
        <dbReference type="ARBA" id="ARBA00022679"/>
    </source>
</evidence>
<keyword evidence="3" id="KW-0808">Transferase</keyword>
<evidence type="ECO:0000313" key="10">
    <source>
        <dbReference type="Proteomes" id="UP000051672"/>
    </source>
</evidence>
<name>A0A0R2B6E3_9LACO</name>
<dbReference type="AlphaFoldDB" id="A0A0R2B6E3"/>
<dbReference type="Pfam" id="PF03633">
    <property type="entry name" value="Glyco_hydro_65C"/>
    <property type="match status" value="1"/>
</dbReference>
<proteinExistence type="inferred from homology"/>
<comment type="caution">
    <text evidence="9">The sequence shown here is derived from an EMBL/GenBank/DDBJ whole genome shotgun (WGS) entry which is preliminary data.</text>
</comment>
<comment type="similarity">
    <text evidence="1">Belongs to the glycosyl hydrolase 65 family.</text>
</comment>
<evidence type="ECO:0000259" key="7">
    <source>
        <dbReference type="Pfam" id="PF03633"/>
    </source>
</evidence>
<evidence type="ECO:0000313" key="9">
    <source>
        <dbReference type="EMBL" id="KRM71654.1"/>
    </source>
</evidence>
<dbReference type="InterPro" id="IPR037018">
    <property type="entry name" value="GH65_N"/>
</dbReference>
<organism evidence="9 10">
    <name type="scientific">Lacticaseibacillus brantae DSM 23927</name>
    <dbReference type="NCBI Taxonomy" id="1423727"/>
    <lineage>
        <taxon>Bacteria</taxon>
        <taxon>Bacillati</taxon>
        <taxon>Bacillota</taxon>
        <taxon>Bacilli</taxon>
        <taxon>Lactobacillales</taxon>
        <taxon>Lactobacillaceae</taxon>
        <taxon>Lacticaseibacillus</taxon>
    </lineage>
</organism>
<evidence type="ECO:0000256" key="1">
    <source>
        <dbReference type="ARBA" id="ARBA00006768"/>
    </source>
</evidence>
<reference evidence="9 10" key="1">
    <citation type="journal article" date="2015" name="Genome Announc.">
        <title>Expanding the biotechnology potential of lactobacilli through comparative genomics of 213 strains and associated genera.</title>
        <authorList>
            <person name="Sun Z."/>
            <person name="Harris H.M."/>
            <person name="McCann A."/>
            <person name="Guo C."/>
            <person name="Argimon S."/>
            <person name="Zhang W."/>
            <person name="Yang X."/>
            <person name="Jeffery I.B."/>
            <person name="Cooney J.C."/>
            <person name="Kagawa T.F."/>
            <person name="Liu W."/>
            <person name="Song Y."/>
            <person name="Salvetti E."/>
            <person name="Wrobel A."/>
            <person name="Rasinkangas P."/>
            <person name="Parkhill J."/>
            <person name="Rea M.C."/>
            <person name="O'Sullivan O."/>
            <person name="Ritari J."/>
            <person name="Douillard F.P."/>
            <person name="Paul Ross R."/>
            <person name="Yang R."/>
            <person name="Briner A.E."/>
            <person name="Felis G.E."/>
            <person name="de Vos W.M."/>
            <person name="Barrangou R."/>
            <person name="Klaenhammer T.R."/>
            <person name="Caufield P.W."/>
            <person name="Cui Y."/>
            <person name="Zhang H."/>
            <person name="O'Toole P.W."/>
        </authorList>
    </citation>
    <scope>NUCLEOTIDE SEQUENCE [LARGE SCALE GENOMIC DNA]</scope>
    <source>
        <strain evidence="9 10">DSM 23927</strain>
    </source>
</reference>
<dbReference type="Proteomes" id="UP000051672">
    <property type="component" value="Unassembled WGS sequence"/>
</dbReference>
<dbReference type="InterPro" id="IPR005194">
    <property type="entry name" value="Glyco_hydro_65_C"/>
</dbReference>
<dbReference type="GO" id="GO:0004553">
    <property type="term" value="F:hydrolase activity, hydrolyzing O-glycosyl compounds"/>
    <property type="evidence" value="ECO:0007669"/>
    <property type="project" value="TreeGrafter"/>
</dbReference>
<feature type="domain" description="Glycoside hydrolase family 65 C-terminal" evidence="7">
    <location>
        <begin position="650"/>
        <end position="706"/>
    </location>
</feature>
<dbReference type="GO" id="GO:0005975">
    <property type="term" value="P:carbohydrate metabolic process"/>
    <property type="evidence" value="ECO:0007669"/>
    <property type="project" value="InterPro"/>
</dbReference>
<dbReference type="OrthoDB" id="9758855at2"/>
<sequence length="712" mass="79336">MAYSIDLHDIANQDPAYVETIFALGNGQMGVRASDPIVRSATAGTLVNGFFESSPITYGESAFGYAKNHQTIVNLPDSRFLTVTTDTGAVFTQSERQSTRLNLDSGVLHEQFVLATEAGETVHLDLESVMGQSTSELGLRYTFTGQTYTGKLRLSKQLLEGSATIDSDDPRKTQQVTTLSYSTDLVTPADQRMEVVTRQSRLHVMMQLLALDGDLQTEIDIASPKTQTYVVRVGGVGQALKNVEPTTFDAIAKDSQQYWAKVWEQGALEIDGDESLTQALRYNVFQLNQGAGRDGLTNIAAKGLSGTGYEGHYFWDTEMYMLPYFIYTQPDQAKALLMYRHHILPQAQARAKTLGVNSGALFAWRTINGEEASAYYPAGTAQYHIDGDIAFGVGRYYEVTQDQDFLNQAGFELVLETARFWAHFGAWRTTADGKRFEFFDVTGPDEYTAIVNNNYYTNRLAQNNLELAVTLSQHVTPEVLAQLQVTPEELEAFATIAAAIYLPYNAEHQINAQDDSFFDKPVWPFADTPKANYPLLLHYHPLTIYRYQVAKQADTLLAEYLFPSDTEPDQLQREFDYYETVTTHDSSLSRSIFSMVAARLGRDDKAFSYFMDTAKMDLVDLQGNAEDGLHMANLGGSWLAITTGFAGLSVIDGTLNLHNHLPKQWQGLTFRILFQGRRLQIHLDHDELAVVLLEGEALDVVIDGQPDTIKPA</sequence>
<dbReference type="Pfam" id="PF03632">
    <property type="entry name" value="Glyco_hydro_65m"/>
    <property type="match status" value="1"/>
</dbReference>
<dbReference type="InterPro" id="IPR008928">
    <property type="entry name" value="6-hairpin_glycosidase_sf"/>
</dbReference>
<dbReference type="SUPFAM" id="SSF74650">
    <property type="entry name" value="Galactose mutarotase-like"/>
    <property type="match status" value="1"/>
</dbReference>
<dbReference type="RefSeq" id="WP_057894605.1">
    <property type="nucleotide sequence ID" value="NZ_AYZQ01000003.1"/>
</dbReference>
<feature type="binding site" evidence="5">
    <location>
        <begin position="315"/>
        <end position="316"/>
    </location>
    <ligand>
        <name>substrate</name>
    </ligand>
</feature>
<dbReference type="Gene3D" id="2.70.98.40">
    <property type="entry name" value="Glycoside hydrolase, family 65, N-terminal domain"/>
    <property type="match status" value="1"/>
</dbReference>
<accession>A0A0R2B6E3</accession>
<dbReference type="InterPro" id="IPR017045">
    <property type="entry name" value="Malt_Pase/Glycosyl_Hdrlase"/>
</dbReference>
<evidence type="ECO:0000256" key="4">
    <source>
        <dbReference type="PIRSR" id="PIRSR036289-50"/>
    </source>
</evidence>
<feature type="domain" description="Glycoside hydrolase family 65 N-terminal" evidence="8">
    <location>
        <begin position="14"/>
        <end position="208"/>
    </location>
</feature>
<dbReference type="Pfam" id="PF03636">
    <property type="entry name" value="Glyco_hydro_65N"/>
    <property type="match status" value="1"/>
</dbReference>
<dbReference type="SUPFAM" id="SSF48208">
    <property type="entry name" value="Six-hairpin glycosidases"/>
    <property type="match status" value="1"/>
</dbReference>
<feature type="binding site" evidence="5">
    <location>
        <begin position="551"/>
        <end position="552"/>
    </location>
    <ligand>
        <name>substrate</name>
    </ligand>
</feature>
<evidence type="ECO:0000256" key="2">
    <source>
        <dbReference type="ARBA" id="ARBA00022676"/>
    </source>
</evidence>
<dbReference type="InterPro" id="IPR005196">
    <property type="entry name" value="Glyco_hydro_65_N"/>
</dbReference>
<evidence type="ECO:0000259" key="8">
    <source>
        <dbReference type="Pfam" id="PF03636"/>
    </source>
</evidence>
<dbReference type="GO" id="GO:0016757">
    <property type="term" value="F:glycosyltransferase activity"/>
    <property type="evidence" value="ECO:0007669"/>
    <property type="project" value="UniProtKB-KW"/>
</dbReference>
<keyword evidence="2" id="KW-0328">Glycosyltransferase</keyword>
<dbReference type="STRING" id="1423727.FC34_GL001311"/>
<dbReference type="InterPro" id="IPR005195">
    <property type="entry name" value="Glyco_hydro_65_M"/>
</dbReference>
<dbReference type="PANTHER" id="PTHR11051">
    <property type="entry name" value="GLYCOSYL HYDROLASE-RELATED"/>
    <property type="match status" value="1"/>
</dbReference>
<evidence type="ECO:0000259" key="6">
    <source>
        <dbReference type="Pfam" id="PF03632"/>
    </source>
</evidence>
<keyword evidence="10" id="KW-1185">Reference proteome</keyword>
<feature type="active site" description="Proton donor" evidence="4">
    <location>
        <position position="446"/>
    </location>
</feature>
<dbReference type="PANTHER" id="PTHR11051:SF8">
    <property type="entry name" value="PROTEIN-GLUCOSYLGALACTOSYLHYDROXYLYSINE GLUCOSIDASE"/>
    <property type="match status" value="1"/>
</dbReference>
<dbReference type="Gene3D" id="1.50.10.10">
    <property type="match status" value="1"/>
</dbReference>
<dbReference type="PIRSF" id="PIRSF036289">
    <property type="entry name" value="Glycosyl_hydrolase_malt_phosph"/>
    <property type="match status" value="1"/>
</dbReference>
<dbReference type="InterPro" id="IPR011013">
    <property type="entry name" value="Gal_mutarotase_sf_dom"/>
</dbReference>
<dbReference type="Gene3D" id="2.60.420.10">
    <property type="entry name" value="Maltose phosphorylase, domain 3"/>
    <property type="match status" value="1"/>
</dbReference>
<dbReference type="GO" id="GO:0030246">
    <property type="term" value="F:carbohydrate binding"/>
    <property type="evidence" value="ECO:0007669"/>
    <property type="project" value="InterPro"/>
</dbReference>
<evidence type="ECO:0000256" key="5">
    <source>
        <dbReference type="PIRSR" id="PIRSR036289-51"/>
    </source>
</evidence>
<gene>
    <name evidence="9" type="ORF">FC34_GL001311</name>
</gene>
<protein>
    <submittedName>
        <fullName evidence="9">Maltose phosphorylase</fullName>
    </submittedName>
</protein>
<dbReference type="PATRIC" id="fig|1423727.3.peg.1331"/>
<dbReference type="EMBL" id="AYZQ01000003">
    <property type="protein sequence ID" value="KRM71654.1"/>
    <property type="molecule type" value="Genomic_DNA"/>
</dbReference>
<feature type="domain" description="Glycoside hydrolase family 65 central catalytic" evidence="6">
    <location>
        <begin position="281"/>
        <end position="638"/>
    </location>
</feature>